<accession>A0A5M3MK90</accession>
<dbReference type="InterPro" id="IPR049730">
    <property type="entry name" value="SNF2/RAD54-like_C"/>
</dbReference>
<dbReference type="OrthoDB" id="3270319at2759"/>
<keyword evidence="2" id="KW-0378">Hydrolase</keyword>
<dbReference type="Gene3D" id="3.40.50.300">
    <property type="entry name" value="P-loop containing nucleotide triphosphate hydrolases"/>
    <property type="match status" value="1"/>
</dbReference>
<evidence type="ECO:0000259" key="6">
    <source>
        <dbReference type="PROSITE" id="PS51194"/>
    </source>
</evidence>
<evidence type="ECO:0008006" key="9">
    <source>
        <dbReference type="Google" id="ProtNLM"/>
    </source>
</evidence>
<feature type="region of interest" description="Disordered" evidence="4">
    <location>
        <begin position="1162"/>
        <end position="1278"/>
    </location>
</feature>
<sequence>MPSCSYASAFLNASHGETNIWLNERWQEITHVTGTPWEVSDNLADDARAPFNASWTAKEARAVAVFAKHHLGLASEGAAAQDKFLKKTLDADSVGRDLWMNWIAKGVVSWRLNSIVDQALKSISMDPKSVIQRVGTRYLPILNEAQAMDPGRKAIAFELLGEAAFDNEVHYLKNKYISFFSSLMVGAWSRHRKMNKRDVDTLGKDINNVNYMWTNMTKPGAMEPTLPQITSFMKQAKKLVERLSFYGDAESAQLQTERLAQITQMGWAAVKDEKHIDEIKKLPKVIRDALQKLASKSDIDKVNSITLQTIEMLDASEEEIDIDFNDTVPLIDWSEGTENYHHMTSREILTALGCGETLPYFQSRVDYNDSVNPQTPAGQAYLDDPDNLERTELLVPAWHQLVGIYKMVDKTFDDGGSQLLMDSVGVGKTMQVVGYFCVLAYFREYFATTGHFPGVFKDHKCTSTGGNLPDLPFLVVVPSSLLYQWKTELGRYLRFGAFDILPYTGTLPNRRDWWNTVMKTSQQGKDSKKIILATSPAIQDDAKRRFEPGVKKNVFVPRPLPYYIEMAKNGTVYTRRFLGVAVDELHAARRSTNKTHMAYRALRPLAHGFIGMTATPITTSPVDLWSLGQILDLNGYDDVDTLADMDRELRRAARIERNNSVAAGKKGAPGRAYLVGLAENPDAPPSAYEPVMLKWVKKMREDFADVIIRRTIDSVNPHTGLPISGLEPWREHILELELYDWELEIMHRRAGTDVNKGAWDAINVLCEAVPSWPSRTATMGRPLPWLPLVQRPPVGVQDGHGATRTLVHAALLGRTASARASRTILAGAKFYLDFRRGLIHPHAVKDTEPSPKAPKSEANAAATPLPPDTANTSTSARPSAADSTTVDNAAIPLASTDVSPLVDISETDRQPAEQSANPDADAQLPAEALRRVEEWKTPESREDWESSDRKSIKLDILVQLVLHHLEHDSATPLAVQEDFRSLRVRTDEEEDGAPRTEPIEGKPDKIIVYSGFPSSNHIIGDVFDVYGIKYLECNGEVDVKDRAPVLDEFRAAGRDGPRVLILSGAGMFGLNLADANIMIMADTCWSAQDDEQLRGRIYRRPQNKIVQVYRLIALHTPDVFLNTICFGKAKMHAAFVNAPTVIQNYFAHQGDSEDALLSVNESDMEGLDDSESEAAPKSKKPSKKPSKKAAKKKGKQAAKKSKGKGKQNADESPESEEDAAPPPSKPKGRKKDVGTEGPLAPAVQKPKGKRQRSYTATSGGGPSRKKPTQRKAPVNAEIHTRTNMNNILVGEAI</sequence>
<evidence type="ECO:0000256" key="1">
    <source>
        <dbReference type="ARBA" id="ARBA00022741"/>
    </source>
</evidence>
<dbReference type="Proteomes" id="UP000053558">
    <property type="component" value="Unassembled WGS sequence"/>
</dbReference>
<feature type="region of interest" description="Disordered" evidence="4">
    <location>
        <begin position="842"/>
        <end position="925"/>
    </location>
</feature>
<dbReference type="InterPro" id="IPR001650">
    <property type="entry name" value="Helicase_C-like"/>
</dbReference>
<evidence type="ECO:0000259" key="5">
    <source>
        <dbReference type="PROSITE" id="PS51192"/>
    </source>
</evidence>
<dbReference type="GO" id="GO:0005524">
    <property type="term" value="F:ATP binding"/>
    <property type="evidence" value="ECO:0007669"/>
    <property type="project" value="InterPro"/>
</dbReference>
<comment type="caution">
    <text evidence="7">The sequence shown here is derived from an EMBL/GenBank/DDBJ whole genome shotgun (WGS) entry which is preliminary data.</text>
</comment>
<dbReference type="PROSITE" id="PS51194">
    <property type="entry name" value="HELICASE_CTER"/>
    <property type="match status" value="1"/>
</dbReference>
<dbReference type="OMA" id="ANIMIMA"/>
<dbReference type="EMBL" id="JH711580">
    <property type="protein sequence ID" value="EIW79437.1"/>
    <property type="molecule type" value="Genomic_DNA"/>
</dbReference>
<dbReference type="PANTHER" id="PTHR10799">
    <property type="entry name" value="SNF2/RAD54 HELICASE FAMILY"/>
    <property type="match status" value="1"/>
</dbReference>
<evidence type="ECO:0000313" key="8">
    <source>
        <dbReference type="Proteomes" id="UP000053558"/>
    </source>
</evidence>
<proteinExistence type="predicted"/>
<dbReference type="SUPFAM" id="SSF52540">
    <property type="entry name" value="P-loop containing nucleoside triphosphate hydrolases"/>
    <property type="match status" value="2"/>
</dbReference>
<dbReference type="Gene3D" id="3.40.50.10810">
    <property type="entry name" value="Tandem AAA-ATPase domain"/>
    <property type="match status" value="1"/>
</dbReference>
<keyword evidence="3" id="KW-0067">ATP-binding</keyword>
<name>A0A5M3MK90_CONPW</name>
<dbReference type="PROSITE" id="PS51192">
    <property type="entry name" value="HELICASE_ATP_BIND_1"/>
    <property type="match status" value="1"/>
</dbReference>
<keyword evidence="1" id="KW-0547">Nucleotide-binding</keyword>
<dbReference type="InterPro" id="IPR000330">
    <property type="entry name" value="SNF2_N"/>
</dbReference>
<dbReference type="SMART" id="SM00490">
    <property type="entry name" value="HELICc"/>
    <property type="match status" value="1"/>
</dbReference>
<protein>
    <recommendedName>
        <fullName evidence="9">Helicase C-terminal domain-containing protein</fullName>
    </recommendedName>
</protein>
<feature type="domain" description="Helicase ATP-binding" evidence="5">
    <location>
        <begin position="409"/>
        <end position="634"/>
    </location>
</feature>
<dbReference type="InterPro" id="IPR038718">
    <property type="entry name" value="SNF2-like_sf"/>
</dbReference>
<dbReference type="GO" id="GO:0016787">
    <property type="term" value="F:hydrolase activity"/>
    <property type="evidence" value="ECO:0007669"/>
    <property type="project" value="UniProtKB-KW"/>
</dbReference>
<evidence type="ECO:0000313" key="7">
    <source>
        <dbReference type="EMBL" id="EIW79437.1"/>
    </source>
</evidence>
<feature type="domain" description="Helicase C-terminal" evidence="6">
    <location>
        <begin position="978"/>
        <end position="1146"/>
    </location>
</feature>
<evidence type="ECO:0000256" key="2">
    <source>
        <dbReference type="ARBA" id="ARBA00022801"/>
    </source>
</evidence>
<dbReference type="Pfam" id="PF00176">
    <property type="entry name" value="SNF2-rel_dom"/>
    <property type="match status" value="1"/>
</dbReference>
<dbReference type="SMART" id="SM00487">
    <property type="entry name" value="DEXDc"/>
    <property type="match status" value="1"/>
</dbReference>
<feature type="compositionally biased region" description="Polar residues" evidence="4">
    <location>
        <begin position="869"/>
        <end position="887"/>
    </location>
</feature>
<organism evidence="7 8">
    <name type="scientific">Coniophora puteana (strain RWD-64-598)</name>
    <name type="common">Brown rot fungus</name>
    <dbReference type="NCBI Taxonomy" id="741705"/>
    <lineage>
        <taxon>Eukaryota</taxon>
        <taxon>Fungi</taxon>
        <taxon>Dikarya</taxon>
        <taxon>Basidiomycota</taxon>
        <taxon>Agaricomycotina</taxon>
        <taxon>Agaricomycetes</taxon>
        <taxon>Agaricomycetidae</taxon>
        <taxon>Boletales</taxon>
        <taxon>Coniophorineae</taxon>
        <taxon>Coniophoraceae</taxon>
        <taxon>Coniophora</taxon>
    </lineage>
</organism>
<evidence type="ECO:0000256" key="4">
    <source>
        <dbReference type="SAM" id="MobiDB-lite"/>
    </source>
</evidence>
<evidence type="ECO:0000256" key="3">
    <source>
        <dbReference type="ARBA" id="ARBA00022840"/>
    </source>
</evidence>
<dbReference type="CDD" id="cd18793">
    <property type="entry name" value="SF2_C_SNF"/>
    <property type="match status" value="1"/>
</dbReference>
<reference evidence="8" key="1">
    <citation type="journal article" date="2012" name="Science">
        <title>The Paleozoic origin of enzymatic lignin decomposition reconstructed from 31 fungal genomes.</title>
        <authorList>
            <person name="Floudas D."/>
            <person name="Binder M."/>
            <person name="Riley R."/>
            <person name="Barry K."/>
            <person name="Blanchette R.A."/>
            <person name="Henrissat B."/>
            <person name="Martinez A.T."/>
            <person name="Otillar R."/>
            <person name="Spatafora J.W."/>
            <person name="Yadav J.S."/>
            <person name="Aerts A."/>
            <person name="Benoit I."/>
            <person name="Boyd A."/>
            <person name="Carlson A."/>
            <person name="Copeland A."/>
            <person name="Coutinho P.M."/>
            <person name="de Vries R.P."/>
            <person name="Ferreira P."/>
            <person name="Findley K."/>
            <person name="Foster B."/>
            <person name="Gaskell J."/>
            <person name="Glotzer D."/>
            <person name="Gorecki P."/>
            <person name="Heitman J."/>
            <person name="Hesse C."/>
            <person name="Hori C."/>
            <person name="Igarashi K."/>
            <person name="Jurgens J.A."/>
            <person name="Kallen N."/>
            <person name="Kersten P."/>
            <person name="Kohler A."/>
            <person name="Kuees U."/>
            <person name="Kumar T.K.A."/>
            <person name="Kuo A."/>
            <person name="LaButti K."/>
            <person name="Larrondo L.F."/>
            <person name="Lindquist E."/>
            <person name="Ling A."/>
            <person name="Lombard V."/>
            <person name="Lucas S."/>
            <person name="Lundell T."/>
            <person name="Martin R."/>
            <person name="McLaughlin D.J."/>
            <person name="Morgenstern I."/>
            <person name="Morin E."/>
            <person name="Murat C."/>
            <person name="Nagy L.G."/>
            <person name="Nolan M."/>
            <person name="Ohm R.A."/>
            <person name="Patyshakuliyeva A."/>
            <person name="Rokas A."/>
            <person name="Ruiz-Duenas F.J."/>
            <person name="Sabat G."/>
            <person name="Salamov A."/>
            <person name="Samejima M."/>
            <person name="Schmutz J."/>
            <person name="Slot J.C."/>
            <person name="St John F."/>
            <person name="Stenlid J."/>
            <person name="Sun H."/>
            <person name="Sun S."/>
            <person name="Syed K."/>
            <person name="Tsang A."/>
            <person name="Wiebenga A."/>
            <person name="Young D."/>
            <person name="Pisabarro A."/>
            <person name="Eastwood D.C."/>
            <person name="Martin F."/>
            <person name="Cullen D."/>
            <person name="Grigoriev I.V."/>
            <person name="Hibbett D.S."/>
        </authorList>
    </citation>
    <scope>NUCLEOTIDE SEQUENCE [LARGE SCALE GENOMIC DNA]</scope>
    <source>
        <strain evidence="8">RWD-64-598 SS2</strain>
    </source>
</reference>
<dbReference type="KEGG" id="cput:CONPUDRAFT_73886"/>
<dbReference type="Pfam" id="PF00271">
    <property type="entry name" value="Helicase_C"/>
    <property type="match status" value="1"/>
</dbReference>
<gene>
    <name evidence="7" type="ORF">CONPUDRAFT_73886</name>
</gene>
<dbReference type="GeneID" id="19209179"/>
<feature type="compositionally biased region" description="Basic residues" evidence="4">
    <location>
        <begin position="1177"/>
        <end position="1205"/>
    </location>
</feature>
<dbReference type="RefSeq" id="XP_007769810.1">
    <property type="nucleotide sequence ID" value="XM_007771620.1"/>
</dbReference>
<feature type="compositionally biased region" description="Acidic residues" evidence="4">
    <location>
        <begin position="1162"/>
        <end position="1172"/>
    </location>
</feature>
<dbReference type="InterPro" id="IPR014001">
    <property type="entry name" value="Helicase_ATP-bd"/>
</dbReference>
<keyword evidence="8" id="KW-1185">Reference proteome</keyword>
<dbReference type="InterPro" id="IPR027417">
    <property type="entry name" value="P-loop_NTPase"/>
</dbReference>